<evidence type="ECO:0000256" key="4">
    <source>
        <dbReference type="ARBA" id="ARBA00022485"/>
    </source>
</evidence>
<evidence type="ECO:0000256" key="5">
    <source>
        <dbReference type="ARBA" id="ARBA00022505"/>
    </source>
</evidence>
<dbReference type="CDD" id="cd02791">
    <property type="entry name" value="MopB_CT_Nitrate-R-NapA-like"/>
    <property type="match status" value="1"/>
</dbReference>
<dbReference type="SUPFAM" id="SSF50692">
    <property type="entry name" value="ADC-like"/>
    <property type="match status" value="1"/>
</dbReference>
<dbReference type="InterPro" id="IPR041957">
    <property type="entry name" value="CT_Nitrate-R-NapA-like"/>
</dbReference>
<dbReference type="SUPFAM" id="SSF53706">
    <property type="entry name" value="Formate dehydrogenase/DMSO reductase, domains 1-3"/>
    <property type="match status" value="1"/>
</dbReference>
<dbReference type="RefSeq" id="WP_190479274.1">
    <property type="nucleotide sequence ID" value="NZ_JACOFT010000003.1"/>
</dbReference>
<dbReference type="PROSITE" id="PS51669">
    <property type="entry name" value="4FE4S_MOW_BIS_MGD"/>
    <property type="match status" value="1"/>
</dbReference>
<feature type="domain" description="4Fe-4S Mo/W bis-MGD-type" evidence="11">
    <location>
        <begin position="1"/>
        <end position="57"/>
    </location>
</feature>
<dbReference type="InterPro" id="IPR006963">
    <property type="entry name" value="Mopterin_OxRdtase_4Fe-4S_dom"/>
</dbReference>
<dbReference type="Pfam" id="PF00384">
    <property type="entry name" value="Molybdopterin"/>
    <property type="match status" value="1"/>
</dbReference>
<gene>
    <name evidence="12" type="ORF">H8K26_10185</name>
</gene>
<dbReference type="Gene3D" id="3.40.50.740">
    <property type="match status" value="1"/>
</dbReference>
<evidence type="ECO:0000256" key="7">
    <source>
        <dbReference type="ARBA" id="ARBA00023002"/>
    </source>
</evidence>
<keyword evidence="8" id="KW-0408">Iron</keyword>
<name>A0ABR6XGS8_9BURK</name>
<evidence type="ECO:0000256" key="3">
    <source>
        <dbReference type="ARBA" id="ARBA00008747"/>
    </source>
</evidence>
<dbReference type="Pfam" id="PF04324">
    <property type="entry name" value="Fer2_BFD"/>
    <property type="match status" value="1"/>
</dbReference>
<dbReference type="SMART" id="SM00926">
    <property type="entry name" value="Molybdop_Fe4S4"/>
    <property type="match status" value="1"/>
</dbReference>
<keyword evidence="9" id="KW-0411">Iron-sulfur</keyword>
<evidence type="ECO:0000313" key="12">
    <source>
        <dbReference type="EMBL" id="MBC3811810.1"/>
    </source>
</evidence>
<proteinExistence type="inferred from homology"/>
<dbReference type="Gene3D" id="2.40.40.20">
    <property type="match status" value="1"/>
</dbReference>
<keyword evidence="5" id="KW-0500">Molybdenum</keyword>
<dbReference type="PANTHER" id="PTHR43105:SF9">
    <property type="entry name" value="NADPH-FE(3+) OXIDOREDUCTASE SUBUNIT ALPHA"/>
    <property type="match status" value="1"/>
</dbReference>
<dbReference type="InterPro" id="IPR006656">
    <property type="entry name" value="Mopterin_OxRdtase"/>
</dbReference>
<reference evidence="12 13" key="1">
    <citation type="submission" date="2020-08" db="EMBL/GenBank/DDBJ databases">
        <title>Novel species isolated from subtropical streams in China.</title>
        <authorList>
            <person name="Lu H."/>
        </authorList>
    </citation>
    <scope>NUCLEOTIDE SEQUENCE [LARGE SCALE GENOMIC DNA]</scope>
    <source>
        <strain evidence="12 13">CCTCC AB 2015119</strain>
    </source>
</reference>
<dbReference type="InterPro" id="IPR006657">
    <property type="entry name" value="MoPterin_dinucl-bd_dom"/>
</dbReference>
<dbReference type="Pfam" id="PF01568">
    <property type="entry name" value="Molydop_binding"/>
    <property type="match status" value="1"/>
</dbReference>
<dbReference type="Pfam" id="PF04879">
    <property type="entry name" value="Molybdop_Fe4S4"/>
    <property type="match status" value="1"/>
</dbReference>
<evidence type="ECO:0000256" key="6">
    <source>
        <dbReference type="ARBA" id="ARBA00022723"/>
    </source>
</evidence>
<dbReference type="PANTHER" id="PTHR43105">
    <property type="entry name" value="RESPIRATORY NITRATE REDUCTASE"/>
    <property type="match status" value="1"/>
</dbReference>
<accession>A0ABR6XGS8</accession>
<evidence type="ECO:0000256" key="2">
    <source>
        <dbReference type="ARBA" id="ARBA00001966"/>
    </source>
</evidence>
<protein>
    <submittedName>
        <fullName evidence="12">Molybdopterin-dependent oxidoreductase</fullName>
    </submittedName>
</protein>
<evidence type="ECO:0000256" key="9">
    <source>
        <dbReference type="ARBA" id="ARBA00023014"/>
    </source>
</evidence>
<dbReference type="Gene3D" id="2.20.25.90">
    <property type="entry name" value="ADC-like domains"/>
    <property type="match status" value="1"/>
</dbReference>
<evidence type="ECO:0000259" key="11">
    <source>
        <dbReference type="PROSITE" id="PS51669"/>
    </source>
</evidence>
<evidence type="ECO:0000313" key="13">
    <source>
        <dbReference type="Proteomes" id="UP000637632"/>
    </source>
</evidence>
<organism evidence="12 13">
    <name type="scientific">Undibacterium aquatile</name>
    <dbReference type="NCBI Taxonomy" id="1537398"/>
    <lineage>
        <taxon>Bacteria</taxon>
        <taxon>Pseudomonadati</taxon>
        <taxon>Pseudomonadota</taxon>
        <taxon>Betaproteobacteria</taxon>
        <taxon>Burkholderiales</taxon>
        <taxon>Oxalobacteraceae</taxon>
        <taxon>Undibacterium</taxon>
    </lineage>
</organism>
<comment type="similarity">
    <text evidence="3">Belongs to the prokaryotic molybdopterin-containing oxidoreductase family. NasA/NapA/NarB subfamily.</text>
</comment>
<dbReference type="Gene3D" id="3.40.228.10">
    <property type="entry name" value="Dimethylsulfoxide Reductase, domain 2"/>
    <property type="match status" value="1"/>
</dbReference>
<dbReference type="InterPro" id="IPR041854">
    <property type="entry name" value="BFD-like_2Fe2S-bd_dom_sf"/>
</dbReference>
<keyword evidence="13" id="KW-1185">Reference proteome</keyword>
<dbReference type="InterPro" id="IPR007419">
    <property type="entry name" value="BFD-like_2Fe2S-bd_dom"/>
</dbReference>
<keyword evidence="7" id="KW-0560">Oxidoreductase</keyword>
<keyword evidence="10" id="KW-0534">Nitrate assimilation</keyword>
<dbReference type="InterPro" id="IPR050123">
    <property type="entry name" value="Prok_molybdopt-oxidoreductase"/>
</dbReference>
<comment type="cofactor">
    <cofactor evidence="2">
        <name>[4Fe-4S] cluster</name>
        <dbReference type="ChEBI" id="CHEBI:49883"/>
    </cofactor>
</comment>
<evidence type="ECO:0000256" key="10">
    <source>
        <dbReference type="ARBA" id="ARBA00023063"/>
    </source>
</evidence>
<keyword evidence="6" id="KW-0479">Metal-binding</keyword>
<dbReference type="Proteomes" id="UP000637632">
    <property type="component" value="Unassembled WGS sequence"/>
</dbReference>
<dbReference type="InterPro" id="IPR009010">
    <property type="entry name" value="Asp_de-COase-like_dom_sf"/>
</dbReference>
<comment type="caution">
    <text evidence="12">The sequence shown here is derived from an EMBL/GenBank/DDBJ whole genome shotgun (WGS) entry which is preliminary data.</text>
</comment>
<evidence type="ECO:0000256" key="8">
    <source>
        <dbReference type="ARBA" id="ARBA00023004"/>
    </source>
</evidence>
<sequence length="923" mass="100807">MTEIKSTCCYCGVGCGVLIATDGAQITGVRGDPEHPANAGKLCSKGSTLHLSAQPVIQQQVRALYPEIRTQKNLPRVRSDWDSTLNLMAEKFAATIREHGPDSVGFYISGQLLTEDYYVFNKLAKGLIGTNNIDSNSRLCMSSAVAGYKQTLGADAPPCSYEDIDHAEVIFIAGSNTAFAHPVLYRRIEEARKNNPQLKVIVADPRRTDTARDADLHLAILPGTDVALFNGMLHLCLWEELTDTAFIAAHTEGFAELRQTVRDYTPAMVAQTCGIKEADLLQAARWFGGSAASLSLYCQGLNQSSSGTAKNAALINLHLATRQIGKPGAGPFSLTGQPNAMGGREVGGMANLMSAHRDLSNAADRAEVAQYWGVDEVPAAPGKTAVELFEAVRAGQIRLLWIVCTNPAQSMPEQNLIREALLKADMVIVQEAYTTTATVPYADVLLPATSWGEKSGTVTNSERRISRVNAALAAPAETKHDWQIATLFAQKLALLLDKNKPDFAYETPEQIWNEHRDSTRGRDLDITGLSYALLEEQGPQQWPYPQGASAGKARLYEDYIFATPNGRARFVNTAYQATADKVDPRHPFALTTGRLRDQWHGMSRTGTVPQLFAHAAEPVINMHPQDMQRRFLKNGDLVHVSNRRGTQIFAVSESDDLRAGQTFIAMHWGEEFISGRGHGQHVAYGVNALMSPATDPVSRQPELKHAAVKIIKAELPWRFVVFGWMDATQIYAVQQALRPYLRQFTYASCVPFGREKSGLLFRAADDVVPTAELVQEIEKLFGIAGAAVLRYDDQRRGTGRHIAIRDGQLQAVALTGDVSAESWLKPYLMEQEPVAKLGRLLLMPGANTPQGFQAKGKVICTCLNVAEIQIEDALNGELTQSATTPADVLAGLQSRLRCGTSCGSCVPEIRRMIALKKAEVLSV</sequence>
<dbReference type="CDD" id="cd02754">
    <property type="entry name" value="MopB_Nitrate-R-NapA-like"/>
    <property type="match status" value="1"/>
</dbReference>
<dbReference type="EMBL" id="JACOFT010000003">
    <property type="protein sequence ID" value="MBC3811810.1"/>
    <property type="molecule type" value="Genomic_DNA"/>
</dbReference>
<keyword evidence="4" id="KW-0004">4Fe-4S</keyword>
<comment type="cofactor">
    <cofactor evidence="1">
        <name>Mo-bis(molybdopterin guanine dinucleotide)</name>
        <dbReference type="ChEBI" id="CHEBI:60539"/>
    </cofactor>
</comment>
<dbReference type="Gene3D" id="1.10.10.1100">
    <property type="entry name" value="BFD-like [2Fe-2S]-binding domain"/>
    <property type="match status" value="1"/>
</dbReference>
<evidence type="ECO:0000256" key="1">
    <source>
        <dbReference type="ARBA" id="ARBA00001942"/>
    </source>
</evidence>